<feature type="coiled-coil region" evidence="1">
    <location>
        <begin position="16"/>
        <end position="53"/>
    </location>
</feature>
<keyword evidence="1" id="KW-0175">Coiled coil</keyword>
<gene>
    <name evidence="2" type="ORF">ebrios_26</name>
</gene>
<name>A0A2P1CL23_9CAUD</name>
<evidence type="ECO:0000256" key="1">
    <source>
        <dbReference type="SAM" id="Coils"/>
    </source>
</evidence>
<accession>A0A2P1CL23</accession>
<dbReference type="Pfam" id="PF25708">
    <property type="entry name" value="Phage_T7_Gp5_9"/>
    <property type="match status" value="1"/>
</dbReference>
<keyword evidence="3" id="KW-1185">Reference proteome</keyword>
<dbReference type="Proteomes" id="UP000240985">
    <property type="component" value="Segment"/>
</dbReference>
<dbReference type="EMBL" id="MG966531">
    <property type="protein sequence ID" value="AVJ51909.1"/>
    <property type="molecule type" value="Genomic_DNA"/>
</dbReference>
<evidence type="ECO:0000313" key="3">
    <source>
        <dbReference type="Proteomes" id="UP000240985"/>
    </source>
</evidence>
<proteinExistence type="predicted"/>
<dbReference type="InterPro" id="IPR058007">
    <property type="entry name" value="Gp5.9"/>
</dbReference>
<evidence type="ECO:0000313" key="2">
    <source>
        <dbReference type="EMBL" id="AVJ51909.1"/>
    </source>
</evidence>
<sequence>MSIRKCWNDEVVSMTAEAWNETLKNIKELEDRIEELEQILADHEEDVAFLDALRSAGVDNWDGYDVACEIHKGEGF</sequence>
<protein>
    <recommendedName>
        <fullName evidence="4">Host recBCD nuclease inhibitor</fullName>
    </recommendedName>
</protein>
<reference evidence="2 3" key="1">
    <citation type="submission" date="2018-02" db="EMBL/GenBank/DDBJ databases">
        <title>Complete Genome Sequence of Ebrios, a novel T7-like phage isolated from the Lagoon Ebrie in Abidjan.</title>
        <authorList>
            <person name="Ngazoa-Kakou S."/>
            <person name="Philippe C."/>
            <person name="Tremblay D.M."/>
            <person name="Loignon S."/>
            <person name="Koudou A."/>
            <person name="Abole A."/>
            <person name="Coulibaly D.N."/>
            <person name="Kan Kouassi S."/>
            <person name="Kouame-Sina M."/>
            <person name="Aoussi S."/>
            <person name="Dosso M."/>
            <person name="Moineau S."/>
        </authorList>
    </citation>
    <scope>NUCLEOTIDE SEQUENCE [LARGE SCALE GENOMIC DNA]</scope>
</reference>
<organism evidence="2 3">
    <name type="scientific">Escherichia phage Ebrios</name>
    <dbReference type="NCBI Taxonomy" id="2099356"/>
    <lineage>
        <taxon>Viruses</taxon>
        <taxon>Duplodnaviria</taxon>
        <taxon>Heunggongvirae</taxon>
        <taxon>Uroviricota</taxon>
        <taxon>Caudoviricetes</taxon>
        <taxon>Autographivirales</taxon>
        <taxon>Autotranscriptaviridae</taxon>
        <taxon>Studiervirinae</taxon>
        <taxon>Ebriosvirus</taxon>
        <taxon>Ebriosvirus ebrios</taxon>
        <taxon>Teseptimavirus ebrios</taxon>
    </lineage>
</organism>
<evidence type="ECO:0008006" key="4">
    <source>
        <dbReference type="Google" id="ProtNLM"/>
    </source>
</evidence>